<dbReference type="EMBL" id="JYDR01000655">
    <property type="protein sequence ID" value="KRY64096.1"/>
    <property type="molecule type" value="Genomic_DNA"/>
</dbReference>
<gene>
    <name evidence="1" type="ORF">T4A_1352</name>
</gene>
<accession>A0A0V1DRB1</accession>
<name>A0A0V1DRB1_TRIPS</name>
<dbReference type="Proteomes" id="UP000054632">
    <property type="component" value="Unassembled WGS sequence"/>
</dbReference>
<sequence>MAIRKLITDFNGEYLNIKCFRNGIGRNTNGFGRTLPDCVFHQILQKSVMDPKI</sequence>
<proteinExistence type="predicted"/>
<organism evidence="1 2">
    <name type="scientific">Trichinella pseudospiralis</name>
    <name type="common">Parasitic roundworm</name>
    <dbReference type="NCBI Taxonomy" id="6337"/>
    <lineage>
        <taxon>Eukaryota</taxon>
        <taxon>Metazoa</taxon>
        <taxon>Ecdysozoa</taxon>
        <taxon>Nematoda</taxon>
        <taxon>Enoplea</taxon>
        <taxon>Dorylaimia</taxon>
        <taxon>Trichinellida</taxon>
        <taxon>Trichinellidae</taxon>
        <taxon>Trichinella</taxon>
    </lineage>
</organism>
<protein>
    <submittedName>
        <fullName evidence="1">Uncharacterized protein</fullName>
    </submittedName>
</protein>
<evidence type="ECO:0000313" key="1">
    <source>
        <dbReference type="EMBL" id="KRY64096.1"/>
    </source>
</evidence>
<comment type="caution">
    <text evidence="1">The sequence shown here is derived from an EMBL/GenBank/DDBJ whole genome shotgun (WGS) entry which is preliminary data.</text>
</comment>
<evidence type="ECO:0000313" key="2">
    <source>
        <dbReference type="Proteomes" id="UP000054632"/>
    </source>
</evidence>
<dbReference type="AlphaFoldDB" id="A0A0V1DRB1"/>
<reference evidence="1 2" key="1">
    <citation type="submission" date="2015-01" db="EMBL/GenBank/DDBJ databases">
        <title>Evolution of Trichinella species and genotypes.</title>
        <authorList>
            <person name="Korhonen P.K."/>
            <person name="Edoardo P."/>
            <person name="Giuseppe L.R."/>
            <person name="Gasser R.B."/>
        </authorList>
    </citation>
    <scope>NUCLEOTIDE SEQUENCE [LARGE SCALE GENOMIC DNA]</scope>
    <source>
        <strain evidence="1">ISS13</strain>
    </source>
</reference>